<dbReference type="OrthoDB" id="1739306at2759"/>
<accession>A0A1R3KJR4</accession>
<dbReference type="AlphaFoldDB" id="A0A1R3KJR4"/>
<protein>
    <recommendedName>
        <fullName evidence="3">Endonuclease/exonuclease/phosphatase</fullName>
    </recommendedName>
</protein>
<reference evidence="2" key="1">
    <citation type="submission" date="2013-09" db="EMBL/GenBank/DDBJ databases">
        <title>Corchorus olitorius genome sequencing.</title>
        <authorList>
            <person name="Alam M."/>
            <person name="Haque M.S."/>
            <person name="Islam M.S."/>
            <person name="Emdad E.M."/>
            <person name="Islam M.M."/>
            <person name="Ahmed B."/>
            <person name="Halim A."/>
            <person name="Hossen Q.M.M."/>
            <person name="Hossain M.Z."/>
            <person name="Ahmed R."/>
            <person name="Khan M.M."/>
            <person name="Islam R."/>
            <person name="Rashid M.M."/>
            <person name="Khan S.A."/>
            <person name="Rahman M.S."/>
            <person name="Alam M."/>
            <person name="Yahiya A.S."/>
            <person name="Khan M.S."/>
            <person name="Azam M.S."/>
            <person name="Haque T."/>
            <person name="Lashkar M.Z.H."/>
            <person name="Akhand A.I."/>
            <person name="Morshed G."/>
            <person name="Roy S."/>
            <person name="Uddin K.S."/>
            <person name="Rabeya T."/>
            <person name="Hossain A.S."/>
            <person name="Chowdhury A."/>
            <person name="Snigdha A.R."/>
            <person name="Mortoza M.S."/>
            <person name="Matin S.A."/>
            <person name="Hoque S.M.E."/>
            <person name="Islam M.K."/>
            <person name="Roy D.K."/>
            <person name="Haider R."/>
            <person name="Moosa M.M."/>
            <person name="Elias S.M."/>
            <person name="Hasan A.M."/>
            <person name="Jahan S."/>
            <person name="Shafiuddin M."/>
            <person name="Mahmood N."/>
            <person name="Shommy N.S."/>
        </authorList>
    </citation>
    <scope>NUCLEOTIDE SEQUENCE [LARGE SCALE GENOMIC DNA]</scope>
    <source>
        <strain evidence="2">cv. O-4</strain>
    </source>
</reference>
<evidence type="ECO:0000313" key="2">
    <source>
        <dbReference type="Proteomes" id="UP000187203"/>
    </source>
</evidence>
<dbReference type="Proteomes" id="UP000187203">
    <property type="component" value="Unassembled WGS sequence"/>
</dbReference>
<organism evidence="1 2">
    <name type="scientific">Corchorus olitorius</name>
    <dbReference type="NCBI Taxonomy" id="93759"/>
    <lineage>
        <taxon>Eukaryota</taxon>
        <taxon>Viridiplantae</taxon>
        <taxon>Streptophyta</taxon>
        <taxon>Embryophyta</taxon>
        <taxon>Tracheophyta</taxon>
        <taxon>Spermatophyta</taxon>
        <taxon>Magnoliopsida</taxon>
        <taxon>eudicotyledons</taxon>
        <taxon>Gunneridae</taxon>
        <taxon>Pentapetalae</taxon>
        <taxon>rosids</taxon>
        <taxon>malvids</taxon>
        <taxon>Malvales</taxon>
        <taxon>Malvaceae</taxon>
        <taxon>Grewioideae</taxon>
        <taxon>Apeibeae</taxon>
        <taxon>Corchorus</taxon>
    </lineage>
</organism>
<name>A0A1R3KJR4_9ROSI</name>
<proteinExistence type="predicted"/>
<dbReference type="InterPro" id="IPR036691">
    <property type="entry name" value="Endo/exonu/phosph_ase_sf"/>
</dbReference>
<dbReference type="EMBL" id="AWUE01013297">
    <property type="protein sequence ID" value="OMP07326.1"/>
    <property type="molecule type" value="Genomic_DNA"/>
</dbReference>
<keyword evidence="2" id="KW-1185">Reference proteome</keyword>
<evidence type="ECO:0000313" key="1">
    <source>
        <dbReference type="EMBL" id="OMP07326.1"/>
    </source>
</evidence>
<comment type="caution">
    <text evidence="1">The sequence shown here is derived from an EMBL/GenBank/DDBJ whole genome shotgun (WGS) entry which is preliminary data.</text>
</comment>
<evidence type="ECO:0008006" key="3">
    <source>
        <dbReference type="Google" id="ProtNLM"/>
    </source>
</evidence>
<dbReference type="SUPFAM" id="SSF56219">
    <property type="entry name" value="DNase I-like"/>
    <property type="match status" value="1"/>
</dbReference>
<sequence length="227" mass="25377">MADQDVQAWLQLNEANMPLVNEASNIFRQPEVLTEIYSRGLADKVPPSFTLLHPIQRIETLTAVSSFTSRIIEGETHETICINTLPACKAWISTSCRIDAIAATSKHSIQVMVDNPGRRARRCQNPSCPRPVKVLVHNVRGAARPSFPQNLQHAISTHRPTVILVTETRKYTQPPFLLAQSPNYQTLHRLKPLGYLGGAWFMFKHDACVAQIVDETDRDLTVGLSLC</sequence>
<gene>
    <name evidence="1" type="ORF">COLO4_07437</name>
</gene>